<feature type="domain" description="Response regulatory" evidence="2">
    <location>
        <begin position="237"/>
        <end position="353"/>
    </location>
</feature>
<comment type="caution">
    <text evidence="3">The sequence shown here is derived from an EMBL/GenBank/DDBJ whole genome shotgun (WGS) entry which is preliminary data.</text>
</comment>
<reference evidence="3 4" key="1">
    <citation type="journal article" date="2020" name="Nature">
        <title>Bacterial chemolithoautotrophy via manganese oxidation.</title>
        <authorList>
            <person name="Yu H."/>
            <person name="Leadbetter J.R."/>
        </authorList>
    </citation>
    <scope>NUCLEOTIDE SEQUENCE [LARGE SCALE GENOMIC DNA]</scope>
    <source>
        <strain evidence="3 4">RBP-1</strain>
    </source>
</reference>
<dbReference type="Proteomes" id="UP000521868">
    <property type="component" value="Unassembled WGS sequence"/>
</dbReference>
<evidence type="ECO:0000256" key="1">
    <source>
        <dbReference type="PROSITE-ProRule" id="PRU00169"/>
    </source>
</evidence>
<evidence type="ECO:0000259" key="2">
    <source>
        <dbReference type="PROSITE" id="PS50110"/>
    </source>
</evidence>
<dbReference type="InterPro" id="IPR011006">
    <property type="entry name" value="CheY-like_superfamily"/>
</dbReference>
<comment type="caution">
    <text evidence="1">Lacks conserved residue(s) required for the propagation of feature annotation.</text>
</comment>
<accession>A0A7X6DCU0</accession>
<evidence type="ECO:0000313" key="3">
    <source>
        <dbReference type="EMBL" id="NKE64768.1"/>
    </source>
</evidence>
<dbReference type="InterPro" id="IPR001789">
    <property type="entry name" value="Sig_transdc_resp-reg_receiver"/>
</dbReference>
<dbReference type="Gene3D" id="3.40.50.2300">
    <property type="match status" value="1"/>
</dbReference>
<dbReference type="EMBL" id="VTOX01000001">
    <property type="protein sequence ID" value="NKE64768.1"/>
    <property type="molecule type" value="Genomic_DNA"/>
</dbReference>
<keyword evidence="4" id="KW-1185">Reference proteome</keyword>
<dbReference type="GO" id="GO:0000160">
    <property type="term" value="P:phosphorelay signal transduction system"/>
    <property type="evidence" value="ECO:0007669"/>
    <property type="project" value="InterPro"/>
</dbReference>
<gene>
    <name evidence="3" type="ORF">RAMLITH_02950</name>
</gene>
<organism evidence="3 4">
    <name type="scientific">Ramlibacter lithotrophicus</name>
    <dbReference type="NCBI Taxonomy" id="2606681"/>
    <lineage>
        <taxon>Bacteria</taxon>
        <taxon>Pseudomonadati</taxon>
        <taxon>Pseudomonadota</taxon>
        <taxon>Betaproteobacteria</taxon>
        <taxon>Burkholderiales</taxon>
        <taxon>Comamonadaceae</taxon>
        <taxon>Ramlibacter</taxon>
    </lineage>
</organism>
<dbReference type="PROSITE" id="PS50110">
    <property type="entry name" value="RESPONSE_REGULATORY"/>
    <property type="match status" value="1"/>
</dbReference>
<proteinExistence type="predicted"/>
<dbReference type="SUPFAM" id="SSF52172">
    <property type="entry name" value="CheY-like"/>
    <property type="match status" value="1"/>
</dbReference>
<dbReference type="SMART" id="SM00448">
    <property type="entry name" value="REC"/>
    <property type="match status" value="1"/>
</dbReference>
<dbReference type="AlphaFoldDB" id="A0A7X6DCU0"/>
<evidence type="ECO:0000313" key="4">
    <source>
        <dbReference type="Proteomes" id="UP000521868"/>
    </source>
</evidence>
<protein>
    <submittedName>
        <fullName evidence="3">Response regulator</fullName>
    </submittedName>
</protein>
<sequence>MRSSWSRYWAARCLTNCRSNSVYWYMCWLARGGGAASSRSRRRARGDSMGRLYPRELLFRSLLMRISLCARAGAACAIASTPKRGFGFAPHRLIMAAPPSGTSTMAQRVFVKVVGFSAAERHALNTVFRLSEEREIMYSLWVWGAPEAPRLLLVDGESAEAAAESRPGGAATAKVVWVGPHAPPHAWRVVQRPIAWPEVLHGMDAFFGSAEALDFDLGPGTDAMDTQPPEPVPQPLRALVASPDREQRLYLRARLALAGLAMVDEVETGPQALAMASRLPYCLAIVEHQLPQVDAWSVLKRLRSGALQRPAVIVARSGGSLRDRLRARFGGAAAFIDTPVDPVILHGALQEVLATAGAPPAMGVPVHEPTS</sequence>
<name>A0A7X6DCU0_9BURK</name>